<reference evidence="6 7" key="1">
    <citation type="submission" date="2021-03" db="EMBL/GenBank/DDBJ databases">
        <title>novel species isolated from a fishpond in China.</title>
        <authorList>
            <person name="Lu H."/>
            <person name="Cai Z."/>
        </authorList>
    </citation>
    <scope>NUCLEOTIDE SEQUENCE [LARGE SCALE GENOMIC DNA]</scope>
    <source>
        <strain evidence="6 7">Y57</strain>
    </source>
</reference>
<dbReference type="PROSITE" id="PS51898">
    <property type="entry name" value="TYR_RECOMBINASE"/>
    <property type="match status" value="1"/>
</dbReference>
<dbReference type="InterPro" id="IPR011010">
    <property type="entry name" value="DNA_brk_join_enz"/>
</dbReference>
<comment type="similarity">
    <text evidence="1">Belongs to the 'phage' integrase family.</text>
</comment>
<keyword evidence="7" id="KW-1185">Reference proteome</keyword>
<dbReference type="RefSeq" id="WP_206596342.1">
    <property type="nucleotide sequence ID" value="NZ_JAFKCS010000062.1"/>
</dbReference>
<dbReference type="SUPFAM" id="SSF56349">
    <property type="entry name" value="DNA breaking-rejoining enzymes"/>
    <property type="match status" value="1"/>
</dbReference>
<evidence type="ECO:0000313" key="6">
    <source>
        <dbReference type="EMBL" id="MBN7822409.1"/>
    </source>
</evidence>
<dbReference type="Gene3D" id="1.10.443.10">
    <property type="entry name" value="Intergrase catalytic core"/>
    <property type="match status" value="1"/>
</dbReference>
<organism evidence="6 7">
    <name type="scientific">Bowmanella yangjiangensis</name>
    <dbReference type="NCBI Taxonomy" id="2811230"/>
    <lineage>
        <taxon>Bacteria</taxon>
        <taxon>Pseudomonadati</taxon>
        <taxon>Pseudomonadota</taxon>
        <taxon>Gammaproteobacteria</taxon>
        <taxon>Alteromonadales</taxon>
        <taxon>Alteromonadaceae</taxon>
        <taxon>Bowmanella</taxon>
    </lineage>
</organism>
<dbReference type="InterPro" id="IPR010998">
    <property type="entry name" value="Integrase_recombinase_N"/>
</dbReference>
<evidence type="ECO:0000256" key="4">
    <source>
        <dbReference type="ARBA" id="ARBA00023172"/>
    </source>
</evidence>
<evidence type="ECO:0000256" key="3">
    <source>
        <dbReference type="ARBA" id="ARBA00023125"/>
    </source>
</evidence>
<protein>
    <submittedName>
        <fullName evidence="6">Tyrosine-type recombinase/integrase</fullName>
    </submittedName>
</protein>
<dbReference type="Gene3D" id="1.10.150.130">
    <property type="match status" value="1"/>
</dbReference>
<evidence type="ECO:0000256" key="2">
    <source>
        <dbReference type="ARBA" id="ARBA00022908"/>
    </source>
</evidence>
<dbReference type="Pfam" id="PF00589">
    <property type="entry name" value="Phage_integrase"/>
    <property type="match status" value="1"/>
</dbReference>
<evidence type="ECO:0000313" key="7">
    <source>
        <dbReference type="Proteomes" id="UP000663992"/>
    </source>
</evidence>
<keyword evidence="4" id="KW-0233">DNA recombination</keyword>
<dbReference type="PANTHER" id="PTHR30629">
    <property type="entry name" value="PROPHAGE INTEGRASE"/>
    <property type="match status" value="1"/>
</dbReference>
<dbReference type="InterPro" id="IPR002104">
    <property type="entry name" value="Integrase_catalytic"/>
</dbReference>
<name>A0ABS3CZ61_9ALTE</name>
<comment type="caution">
    <text evidence="6">The sequence shown here is derived from an EMBL/GenBank/DDBJ whole genome shotgun (WGS) entry which is preliminary data.</text>
</comment>
<dbReference type="Proteomes" id="UP000663992">
    <property type="component" value="Unassembled WGS sequence"/>
</dbReference>
<evidence type="ECO:0000259" key="5">
    <source>
        <dbReference type="PROSITE" id="PS51898"/>
    </source>
</evidence>
<keyword evidence="3" id="KW-0238">DNA-binding</keyword>
<feature type="domain" description="Tyr recombinase" evidence="5">
    <location>
        <begin position="112"/>
        <end position="275"/>
    </location>
</feature>
<gene>
    <name evidence="6" type="ORF">J0A65_21280</name>
</gene>
<dbReference type="PANTHER" id="PTHR30629:SF2">
    <property type="entry name" value="PROPHAGE INTEGRASE INTS-RELATED"/>
    <property type="match status" value="1"/>
</dbReference>
<sequence length="295" mass="33661">MNASSLTLQQLLDVYLSTRRLKPRTAEDYQSVIDRYAKDWRNADWQAITTDSFEARFGIVSERSHAQANYLVRVISALWSFGCAKYDVNYPNPTQRIKALGGLHVIKPKDRLLPDAVHPKWWQAVAALRDKEASAFLSFVALTGCRRSEALGLEATDIDWHSRTVTFPDTKNGMTHRLPLGTRLFGYLYDHCHGRTGRVFSLNGRGITASTAEVSERIGFKWTTHDLRRTFVTVAQRTLRDLATVKKLVNHSSGADVTMKHYLRLSVEDLREPMQRVEDAFDNLRTQPHIFGEKI</sequence>
<evidence type="ECO:0000256" key="1">
    <source>
        <dbReference type="ARBA" id="ARBA00008857"/>
    </source>
</evidence>
<keyword evidence="2" id="KW-0229">DNA integration</keyword>
<proteinExistence type="inferred from homology"/>
<dbReference type="InterPro" id="IPR050808">
    <property type="entry name" value="Phage_Integrase"/>
</dbReference>
<dbReference type="InterPro" id="IPR013762">
    <property type="entry name" value="Integrase-like_cat_sf"/>
</dbReference>
<accession>A0ABS3CZ61</accession>
<dbReference type="EMBL" id="JAFKCS010000062">
    <property type="protein sequence ID" value="MBN7822409.1"/>
    <property type="molecule type" value="Genomic_DNA"/>
</dbReference>